<dbReference type="AlphaFoldDB" id="A0A926NVF1"/>
<gene>
    <name evidence="2" type="ORF">HK439_02500</name>
</gene>
<name>A0A926NVF1_9HYPH</name>
<sequence length="53" mass="5855">MTAMTLQTENGVRARRGKQGSGLSFLVLKNLLFWGSIGLSCYGIYRLIAYLVS</sequence>
<dbReference type="RefSeq" id="WP_190289795.1">
    <property type="nucleotide sequence ID" value="NZ_JABFCZ010000003.1"/>
</dbReference>
<evidence type="ECO:0000256" key="1">
    <source>
        <dbReference type="SAM" id="Phobius"/>
    </source>
</evidence>
<keyword evidence="1" id="KW-0812">Transmembrane</keyword>
<dbReference type="EMBL" id="JABFCZ010000003">
    <property type="protein sequence ID" value="MBD1545116.1"/>
    <property type="molecule type" value="Genomic_DNA"/>
</dbReference>
<reference evidence="2" key="1">
    <citation type="submission" date="2020-05" db="EMBL/GenBank/DDBJ databases">
        <title>Identification of trans-AT polyketide cluster in two marine bacteria, producers of a novel glutaramide-containing polyketide sesbanimide D and analogs.</title>
        <authorList>
            <person name="Kacar D."/>
            <person name="Rodriguez P."/>
            <person name="Canedo L."/>
            <person name="Gonzalez E."/>
            <person name="Galan B."/>
            <person name="De La Calle F."/>
            <person name="Garcia J.L."/>
        </authorList>
    </citation>
    <scope>NUCLEOTIDE SEQUENCE</scope>
    <source>
        <strain evidence="2">PHM038</strain>
    </source>
</reference>
<evidence type="ECO:0000313" key="3">
    <source>
        <dbReference type="Proteomes" id="UP000598467"/>
    </source>
</evidence>
<keyword evidence="1" id="KW-1133">Transmembrane helix</keyword>
<keyword evidence="1" id="KW-0472">Membrane</keyword>
<feature type="transmembrane region" description="Helical" evidence="1">
    <location>
        <begin position="31"/>
        <end position="52"/>
    </location>
</feature>
<organism evidence="2 3">
    <name type="scientific">Roseibium aggregatum</name>
    <dbReference type="NCBI Taxonomy" id="187304"/>
    <lineage>
        <taxon>Bacteria</taxon>
        <taxon>Pseudomonadati</taxon>
        <taxon>Pseudomonadota</taxon>
        <taxon>Alphaproteobacteria</taxon>
        <taxon>Hyphomicrobiales</taxon>
        <taxon>Stappiaceae</taxon>
        <taxon>Roseibium</taxon>
    </lineage>
</organism>
<protein>
    <submittedName>
        <fullName evidence="2">Uncharacterized protein</fullName>
    </submittedName>
</protein>
<dbReference type="Proteomes" id="UP000598467">
    <property type="component" value="Unassembled WGS sequence"/>
</dbReference>
<proteinExistence type="predicted"/>
<accession>A0A926NVF1</accession>
<evidence type="ECO:0000313" key="2">
    <source>
        <dbReference type="EMBL" id="MBD1545116.1"/>
    </source>
</evidence>
<comment type="caution">
    <text evidence="2">The sequence shown here is derived from an EMBL/GenBank/DDBJ whole genome shotgun (WGS) entry which is preliminary data.</text>
</comment>